<comment type="caution">
    <text evidence="1">The sequence shown here is derived from an EMBL/GenBank/DDBJ whole genome shotgun (WGS) entry which is preliminary data.</text>
</comment>
<sequence length="98" mass="10856">MQEDFRTVGRAQGQRVTGAGQLHHLAGTRGVQHVVEWVDGDAVTEGGAAEHRVRHLLQRHQRPGERGMEDDLVIVTLLRWRGWSGSRPRASARAAAMT</sequence>
<organism evidence="1 2">
    <name type="scientific">Diploscapter pachys</name>
    <dbReference type="NCBI Taxonomy" id="2018661"/>
    <lineage>
        <taxon>Eukaryota</taxon>
        <taxon>Metazoa</taxon>
        <taxon>Ecdysozoa</taxon>
        <taxon>Nematoda</taxon>
        <taxon>Chromadorea</taxon>
        <taxon>Rhabditida</taxon>
        <taxon>Rhabditina</taxon>
        <taxon>Rhabditomorpha</taxon>
        <taxon>Rhabditoidea</taxon>
        <taxon>Rhabditidae</taxon>
        <taxon>Diploscapter</taxon>
    </lineage>
</organism>
<reference evidence="1 2" key="1">
    <citation type="journal article" date="2017" name="Curr. Biol.">
        <title>Genome architecture and evolution of a unichromosomal asexual nematode.</title>
        <authorList>
            <person name="Fradin H."/>
            <person name="Zegar C."/>
            <person name="Gutwein M."/>
            <person name="Lucas J."/>
            <person name="Kovtun M."/>
            <person name="Corcoran D."/>
            <person name="Baugh L.R."/>
            <person name="Kiontke K."/>
            <person name="Gunsalus K."/>
            <person name="Fitch D.H."/>
            <person name="Piano F."/>
        </authorList>
    </citation>
    <scope>NUCLEOTIDE SEQUENCE [LARGE SCALE GENOMIC DNA]</scope>
    <source>
        <strain evidence="1">PF1309</strain>
    </source>
</reference>
<dbReference type="Proteomes" id="UP000218231">
    <property type="component" value="Unassembled WGS sequence"/>
</dbReference>
<accession>A0A2A2M3U8</accession>
<dbReference type="AlphaFoldDB" id="A0A2A2M3U8"/>
<dbReference type="EMBL" id="LIAE01005854">
    <property type="protein sequence ID" value="PAV92965.1"/>
    <property type="molecule type" value="Genomic_DNA"/>
</dbReference>
<gene>
    <name evidence="1" type="ORF">WR25_16013</name>
</gene>
<evidence type="ECO:0000313" key="1">
    <source>
        <dbReference type="EMBL" id="PAV92965.1"/>
    </source>
</evidence>
<name>A0A2A2M3U8_9BILA</name>
<keyword evidence="2" id="KW-1185">Reference proteome</keyword>
<proteinExistence type="predicted"/>
<evidence type="ECO:0000313" key="2">
    <source>
        <dbReference type="Proteomes" id="UP000218231"/>
    </source>
</evidence>
<protein>
    <submittedName>
        <fullName evidence="1">Uncharacterized protein</fullName>
    </submittedName>
</protein>